<dbReference type="InterPro" id="IPR012840">
    <property type="entry name" value="NrdG2"/>
</dbReference>
<dbReference type="NCBIfam" id="TIGR02495">
    <property type="entry name" value="NrdG2"/>
    <property type="match status" value="1"/>
</dbReference>
<evidence type="ECO:0000256" key="6">
    <source>
        <dbReference type="ARBA" id="ARBA00023014"/>
    </source>
</evidence>
<comment type="caution">
    <text evidence="8">The sequence shown here is derived from an EMBL/GenBank/DDBJ whole genome shotgun (WGS) entry which is preliminary data.</text>
</comment>
<evidence type="ECO:0000259" key="7">
    <source>
        <dbReference type="PROSITE" id="PS51918"/>
    </source>
</evidence>
<dbReference type="SFLD" id="SFLDG01094">
    <property type="entry name" value="Uncharacterised_Radical_SAM_Su"/>
    <property type="match status" value="1"/>
</dbReference>
<evidence type="ECO:0000256" key="3">
    <source>
        <dbReference type="ARBA" id="ARBA00022691"/>
    </source>
</evidence>
<dbReference type="AlphaFoldDB" id="A0A0C2BQW9"/>
<dbReference type="GO" id="GO:0051539">
    <property type="term" value="F:4 iron, 4 sulfur cluster binding"/>
    <property type="evidence" value="ECO:0007669"/>
    <property type="project" value="UniProtKB-KW"/>
</dbReference>
<sequence>MSVSSARSTATEPAQRLLKVGGITPFTATDFPGKLAAVVFAQGCAWRCGYCHNPHLQPRPHKSPLQWSRVLGLLRKRVGLIDGVVFSGGEPTLDPGLGEAMRDVRKLGFEVGLHTGGAYPRQLEEVLPLVDWVGIDVKAPFDEYESVTGVSDSGAPARASLAAVLASGVKYEVRTTAHPTLLPEDRIEQLARELAGMGVANYALQVFRSQGCKDRTLNATAMAGYPRAELEHKLSLLFPQFTLRRA</sequence>
<dbReference type="EMBL" id="JWJG01000028">
    <property type="protein sequence ID" value="KIF83695.1"/>
    <property type="molecule type" value="Genomic_DNA"/>
</dbReference>
<evidence type="ECO:0000313" key="9">
    <source>
        <dbReference type="Proteomes" id="UP000031572"/>
    </source>
</evidence>
<protein>
    <recommendedName>
        <fullName evidence="7">Radical SAM core domain-containing protein</fullName>
    </recommendedName>
</protein>
<evidence type="ECO:0000256" key="5">
    <source>
        <dbReference type="ARBA" id="ARBA00023004"/>
    </source>
</evidence>
<accession>A0A0C2BQW9</accession>
<dbReference type="GO" id="GO:0003824">
    <property type="term" value="F:catalytic activity"/>
    <property type="evidence" value="ECO:0007669"/>
    <property type="project" value="InterPro"/>
</dbReference>
<dbReference type="Pfam" id="PF04055">
    <property type="entry name" value="Radical_SAM"/>
    <property type="match status" value="1"/>
</dbReference>
<dbReference type="Proteomes" id="UP000031572">
    <property type="component" value="Unassembled WGS sequence"/>
</dbReference>
<dbReference type="PROSITE" id="PS51918">
    <property type="entry name" value="RADICAL_SAM"/>
    <property type="match status" value="1"/>
</dbReference>
<dbReference type="InterPro" id="IPR013785">
    <property type="entry name" value="Aldolase_TIM"/>
</dbReference>
<dbReference type="Gene3D" id="3.20.20.70">
    <property type="entry name" value="Aldolase class I"/>
    <property type="match status" value="1"/>
</dbReference>
<keyword evidence="4" id="KW-0479">Metal-binding</keyword>
<dbReference type="InterPro" id="IPR007197">
    <property type="entry name" value="rSAM"/>
</dbReference>
<evidence type="ECO:0000256" key="1">
    <source>
        <dbReference type="ARBA" id="ARBA00001966"/>
    </source>
</evidence>
<dbReference type="InterPro" id="IPR034457">
    <property type="entry name" value="Organic_radical-activating"/>
</dbReference>
<evidence type="ECO:0000256" key="4">
    <source>
        <dbReference type="ARBA" id="ARBA00022723"/>
    </source>
</evidence>
<dbReference type="STRING" id="709839.TSA66_12510"/>
<comment type="cofactor">
    <cofactor evidence="1">
        <name>[4Fe-4S] cluster</name>
        <dbReference type="ChEBI" id="CHEBI:49883"/>
    </cofactor>
</comment>
<dbReference type="CDD" id="cd01335">
    <property type="entry name" value="Radical_SAM"/>
    <property type="match status" value="1"/>
</dbReference>
<dbReference type="PANTHER" id="PTHR30352:SF13">
    <property type="entry name" value="GLYCYL-RADICAL ENZYME ACTIVATING ENZYME YJJW-RELATED"/>
    <property type="match status" value="1"/>
</dbReference>
<name>A0A0C2BQW9_9BURK</name>
<reference evidence="8 9" key="1">
    <citation type="submission" date="2014-12" db="EMBL/GenBank/DDBJ databases">
        <title>Denitrispirillum autotrophicum gen. nov., sp. nov., Denitrifying, Facultatively Autotrophic Bacteria Isolated from Rice Paddy Soil.</title>
        <authorList>
            <person name="Ishii S."/>
            <person name="Ashida N."/>
            <person name="Ohno H."/>
            <person name="Otsuka S."/>
            <person name="Yokota A."/>
            <person name="Senoo K."/>
        </authorList>
    </citation>
    <scope>NUCLEOTIDE SEQUENCE [LARGE SCALE GENOMIC DNA]</scope>
    <source>
        <strain evidence="8 9">TSA66</strain>
    </source>
</reference>
<proteinExistence type="predicted"/>
<keyword evidence="6" id="KW-0411">Iron-sulfur</keyword>
<gene>
    <name evidence="8" type="ORF">TSA66_12510</name>
</gene>
<organism evidence="8 9">
    <name type="scientific">Noviherbaspirillum autotrophicum</name>
    <dbReference type="NCBI Taxonomy" id="709839"/>
    <lineage>
        <taxon>Bacteria</taxon>
        <taxon>Pseudomonadati</taxon>
        <taxon>Pseudomonadota</taxon>
        <taxon>Betaproteobacteria</taxon>
        <taxon>Burkholderiales</taxon>
        <taxon>Oxalobacteraceae</taxon>
        <taxon>Noviherbaspirillum</taxon>
    </lineage>
</organism>
<dbReference type="GO" id="GO:0046872">
    <property type="term" value="F:metal ion binding"/>
    <property type="evidence" value="ECO:0007669"/>
    <property type="project" value="UniProtKB-KW"/>
</dbReference>
<keyword evidence="2" id="KW-0004">4Fe-4S</keyword>
<feature type="domain" description="Radical SAM core" evidence="7">
    <location>
        <begin position="30"/>
        <end position="239"/>
    </location>
</feature>
<evidence type="ECO:0000256" key="2">
    <source>
        <dbReference type="ARBA" id="ARBA00022485"/>
    </source>
</evidence>
<dbReference type="SFLD" id="SFLDS00029">
    <property type="entry name" value="Radical_SAM"/>
    <property type="match status" value="1"/>
</dbReference>
<dbReference type="InterPro" id="IPR058240">
    <property type="entry name" value="rSAM_sf"/>
</dbReference>
<dbReference type="SUPFAM" id="SSF102114">
    <property type="entry name" value="Radical SAM enzymes"/>
    <property type="match status" value="1"/>
</dbReference>
<dbReference type="PANTHER" id="PTHR30352">
    <property type="entry name" value="PYRUVATE FORMATE-LYASE-ACTIVATING ENZYME"/>
    <property type="match status" value="1"/>
</dbReference>
<keyword evidence="9" id="KW-1185">Reference proteome</keyword>
<evidence type="ECO:0000313" key="8">
    <source>
        <dbReference type="EMBL" id="KIF83695.1"/>
    </source>
</evidence>
<keyword evidence="3" id="KW-0949">S-adenosyl-L-methionine</keyword>
<keyword evidence="5" id="KW-0408">Iron</keyword>